<feature type="non-terminal residue" evidence="6">
    <location>
        <position position="510"/>
    </location>
</feature>
<dbReference type="InterPro" id="IPR013083">
    <property type="entry name" value="Znf_RING/FYVE/PHD"/>
</dbReference>
<protein>
    <recommendedName>
        <fullName evidence="8">Ubiquitin-like domain-containing protein</fullName>
    </recommendedName>
</protein>
<dbReference type="InterPro" id="IPR001841">
    <property type="entry name" value="Znf_RING"/>
</dbReference>
<keyword evidence="3" id="KW-0479">Metal-binding</keyword>
<proteinExistence type="inferred from homology"/>
<dbReference type="GO" id="GO:0008270">
    <property type="term" value="F:zinc ion binding"/>
    <property type="evidence" value="ECO:0007669"/>
    <property type="project" value="UniProtKB-KW"/>
</dbReference>
<dbReference type="HOGENOM" id="CLU_027438_2_0_1"/>
<dbReference type="OrthoDB" id="428577at2759"/>
<feature type="domain" description="Ubiquitin-like" evidence="4">
    <location>
        <begin position="225"/>
        <end position="298"/>
    </location>
</feature>
<evidence type="ECO:0000256" key="3">
    <source>
        <dbReference type="PROSITE-ProRule" id="PRU00175"/>
    </source>
</evidence>
<dbReference type="SUPFAM" id="SSF57850">
    <property type="entry name" value="RING/U-box"/>
    <property type="match status" value="1"/>
</dbReference>
<keyword evidence="2" id="KW-1017">Isopeptide bond</keyword>
<dbReference type="PROSITE" id="PS50089">
    <property type="entry name" value="ZF_RING_2"/>
    <property type="match status" value="1"/>
</dbReference>
<dbReference type="CDD" id="cd01803">
    <property type="entry name" value="Ubl_ubiquitin"/>
    <property type="match status" value="1"/>
</dbReference>
<evidence type="ECO:0000313" key="6">
    <source>
        <dbReference type="EMBL" id="KIJ10362.1"/>
    </source>
</evidence>
<dbReference type="InterPro" id="IPR029071">
    <property type="entry name" value="Ubiquitin-like_domsf"/>
</dbReference>
<organism evidence="6 7">
    <name type="scientific">Paxillus involutus ATCC 200175</name>
    <dbReference type="NCBI Taxonomy" id="664439"/>
    <lineage>
        <taxon>Eukaryota</taxon>
        <taxon>Fungi</taxon>
        <taxon>Dikarya</taxon>
        <taxon>Basidiomycota</taxon>
        <taxon>Agaricomycotina</taxon>
        <taxon>Agaricomycetes</taxon>
        <taxon>Agaricomycetidae</taxon>
        <taxon>Boletales</taxon>
        <taxon>Paxilineae</taxon>
        <taxon>Paxillaceae</taxon>
        <taxon>Paxillus</taxon>
    </lineage>
</organism>
<dbReference type="SMART" id="SM00213">
    <property type="entry name" value="UBQ"/>
    <property type="match status" value="1"/>
</dbReference>
<dbReference type="PROSITE" id="PS50053">
    <property type="entry name" value="UBIQUITIN_2"/>
    <property type="match status" value="1"/>
</dbReference>
<accession>A0A0C9TRC2</accession>
<comment type="similarity">
    <text evidence="1">Belongs to the ubiquitin family.</text>
</comment>
<name>A0A0C9TRC2_PAXIN</name>
<dbReference type="InterPro" id="IPR019954">
    <property type="entry name" value="Ubiquitin_CS"/>
</dbReference>
<dbReference type="PANTHER" id="PTHR10666">
    <property type="entry name" value="UBIQUITIN"/>
    <property type="match status" value="1"/>
</dbReference>
<dbReference type="Pfam" id="PF13920">
    <property type="entry name" value="zf-C3HC4_3"/>
    <property type="match status" value="1"/>
</dbReference>
<sequence length="510" mass="55438">SPYVSEAQLTEGGNVAQVSNLEMRFHRTIRVPDNDKTHALPPDMGPFKLFNVGAASATLPESLLAKGGAFISMYQREAMWMSFKLRNGGQNPLAVKISVGGVNALTGLPQNVSAKGKQDYLPIEFVAMPLGKGYTVEGQVTGAENVGGVQIDVFPQYDTPRIRFGHLGRTGNVFKSARQLGIKMGESIELTSHWSAVLKNGSSCLVNPEHSIIKFTASNRHGPWIYVKTLTGKTLNIECESSDTIDNVKARIQDSEGIPTDQQRLIFAGKQLEDSRTLSDYNIQRDSTLHLILRMRGGGHTDLEVGFAAGGRISQKINRDPLPITAYDHDRVQRLHVSVINAAYFSKITGLPNPPSPITPQTYLEHKLPWFTLYDEYIPLANNTSSPTPLTDVRSIAQIDVARASTSGGGAQAECGYCAYEMATQTMSPCGHVFCDDCSTATSCPQCRRQVTLRTRFAAAMLMPGKEDGDGVDALSLDERIVKLRAGAESGAVYSFRLKDHAISALCGEA</sequence>
<evidence type="ECO:0000256" key="2">
    <source>
        <dbReference type="ARBA" id="ARBA00022499"/>
    </source>
</evidence>
<dbReference type="PRINTS" id="PR00348">
    <property type="entry name" value="UBIQUITIN"/>
</dbReference>
<evidence type="ECO:0000259" key="5">
    <source>
        <dbReference type="PROSITE" id="PS50089"/>
    </source>
</evidence>
<evidence type="ECO:0000313" key="7">
    <source>
        <dbReference type="Proteomes" id="UP000053647"/>
    </source>
</evidence>
<dbReference type="SUPFAM" id="SSF54236">
    <property type="entry name" value="Ubiquitin-like"/>
    <property type="match status" value="1"/>
</dbReference>
<dbReference type="Proteomes" id="UP000053647">
    <property type="component" value="Unassembled WGS sequence"/>
</dbReference>
<evidence type="ECO:0000259" key="4">
    <source>
        <dbReference type="PROSITE" id="PS50053"/>
    </source>
</evidence>
<dbReference type="EMBL" id="KN819408">
    <property type="protein sequence ID" value="KIJ10362.1"/>
    <property type="molecule type" value="Genomic_DNA"/>
</dbReference>
<dbReference type="Gene3D" id="3.10.20.90">
    <property type="entry name" value="Phosphatidylinositol 3-kinase Catalytic Subunit, Chain A, domain 1"/>
    <property type="match status" value="1"/>
</dbReference>
<keyword evidence="3" id="KW-0863">Zinc-finger</keyword>
<dbReference type="InterPro" id="IPR019956">
    <property type="entry name" value="Ubiquitin_dom"/>
</dbReference>
<gene>
    <name evidence="6" type="ORF">PAXINDRAFT_172172</name>
</gene>
<keyword evidence="3" id="KW-0862">Zinc</keyword>
<reference evidence="7" key="2">
    <citation type="submission" date="2015-01" db="EMBL/GenBank/DDBJ databases">
        <title>Evolutionary Origins and Diversification of the Mycorrhizal Mutualists.</title>
        <authorList>
            <consortium name="DOE Joint Genome Institute"/>
            <consortium name="Mycorrhizal Genomics Consortium"/>
            <person name="Kohler A."/>
            <person name="Kuo A."/>
            <person name="Nagy L.G."/>
            <person name="Floudas D."/>
            <person name="Copeland A."/>
            <person name="Barry K.W."/>
            <person name="Cichocki N."/>
            <person name="Veneault-Fourrey C."/>
            <person name="LaButti K."/>
            <person name="Lindquist E.A."/>
            <person name="Lipzen A."/>
            <person name="Lundell T."/>
            <person name="Morin E."/>
            <person name="Murat C."/>
            <person name="Riley R."/>
            <person name="Ohm R."/>
            <person name="Sun H."/>
            <person name="Tunlid A."/>
            <person name="Henrissat B."/>
            <person name="Grigoriev I.V."/>
            <person name="Hibbett D.S."/>
            <person name="Martin F."/>
        </authorList>
    </citation>
    <scope>NUCLEOTIDE SEQUENCE [LARGE SCALE GENOMIC DNA]</scope>
    <source>
        <strain evidence="7">ATCC 200175</strain>
    </source>
</reference>
<keyword evidence="7" id="KW-1185">Reference proteome</keyword>
<feature type="domain" description="RING-type" evidence="5">
    <location>
        <begin position="415"/>
        <end position="448"/>
    </location>
</feature>
<evidence type="ECO:0000256" key="1">
    <source>
        <dbReference type="ARBA" id="ARBA00008430"/>
    </source>
</evidence>
<reference evidence="6 7" key="1">
    <citation type="submission" date="2014-06" db="EMBL/GenBank/DDBJ databases">
        <authorList>
            <consortium name="DOE Joint Genome Institute"/>
            <person name="Kuo A."/>
            <person name="Kohler A."/>
            <person name="Nagy L.G."/>
            <person name="Floudas D."/>
            <person name="Copeland A."/>
            <person name="Barry K.W."/>
            <person name="Cichocki N."/>
            <person name="Veneault-Fourrey C."/>
            <person name="LaButti K."/>
            <person name="Lindquist E.A."/>
            <person name="Lipzen A."/>
            <person name="Lundell T."/>
            <person name="Morin E."/>
            <person name="Murat C."/>
            <person name="Sun H."/>
            <person name="Tunlid A."/>
            <person name="Henrissat B."/>
            <person name="Grigoriev I.V."/>
            <person name="Hibbett D.S."/>
            <person name="Martin F."/>
            <person name="Nordberg H.P."/>
            <person name="Cantor M.N."/>
            <person name="Hua S.X."/>
        </authorList>
    </citation>
    <scope>NUCLEOTIDE SEQUENCE [LARGE SCALE GENOMIC DNA]</scope>
    <source>
        <strain evidence="6 7">ATCC 200175</strain>
    </source>
</reference>
<dbReference type="Pfam" id="PF00240">
    <property type="entry name" value="ubiquitin"/>
    <property type="match status" value="1"/>
</dbReference>
<dbReference type="PROSITE" id="PS00299">
    <property type="entry name" value="UBIQUITIN_1"/>
    <property type="match status" value="1"/>
</dbReference>
<dbReference type="AlphaFoldDB" id="A0A0C9TRC2"/>
<dbReference type="InterPro" id="IPR050158">
    <property type="entry name" value="Ubiquitin_ubiquitin-like"/>
</dbReference>
<dbReference type="FunFam" id="3.10.20.90:FF:000009">
    <property type="entry name" value="Ubiquitin-60S ribosomal protein"/>
    <property type="match status" value="1"/>
</dbReference>
<evidence type="ECO:0008006" key="8">
    <source>
        <dbReference type="Google" id="ProtNLM"/>
    </source>
</evidence>
<dbReference type="Gene3D" id="3.30.40.10">
    <property type="entry name" value="Zinc/RING finger domain, C3HC4 (zinc finger)"/>
    <property type="match status" value="1"/>
</dbReference>
<dbReference type="InterPro" id="IPR000626">
    <property type="entry name" value="Ubiquitin-like_dom"/>
</dbReference>